<evidence type="ECO:0000259" key="11">
    <source>
        <dbReference type="PROSITE" id="PS50885"/>
    </source>
</evidence>
<evidence type="ECO:0000256" key="9">
    <source>
        <dbReference type="SAM" id="Phobius"/>
    </source>
</evidence>
<sequence>MKLNIRMKLITICLILLALPILIIGMVSYNSAKNSLDELGATGLKNNVIMATQMIDLLNKEVEKGNLSLEEAQEQVKEKLLGKLQEDGKRSIDTQVDMGEYGYFFVLDEEGMAIAHPAREGENLNDSQTPDGTFSTREIVQTAKSGGGFVHFDFALPKDPDRIEPKITYTEQDPHWGWVIASSSYMMDFNSKAVHLLTVLFIVLGISLAVGIIIIFLFSNHLSNPIKLVTREVAKVADGDLRGEKIRINNRDEIGELAAYFNQMTDNLREMIKQVSNTSMQVAATSEQLSASSEETSKSVEQVADSIQEIAAGADTQVAKTAEANEVVSAISSNIAYIVKNAECASKTSYQTSEMAENGNGVITKTIAHMNMIQNKTASTANMMNTLGDKSKEIDKIVSMITAVAEQTNLLALNAAIEAARAGEHGKGFAVVADEVRKLAEQSRDAANQIGSLIQDIQQNINQSVTAMNEGRISVDEGIQLVNDAGDSFEGIVEAVQKVTGQIEDVSTAVHDMSQGTESMVTTINETAKVAEDSALFTQNIAAVAEEQNASMEEIASVSDLLAKMAEELQESIKTFKI</sequence>
<dbReference type="Pfam" id="PF17200">
    <property type="entry name" value="sCache_2"/>
    <property type="match status" value="1"/>
</dbReference>
<dbReference type="PROSITE" id="PS50885">
    <property type="entry name" value="HAMP"/>
    <property type="match status" value="1"/>
</dbReference>
<dbReference type="Gene3D" id="1.10.287.950">
    <property type="entry name" value="Methyl-accepting chemotaxis protein"/>
    <property type="match status" value="1"/>
</dbReference>
<dbReference type="CDD" id="cd11386">
    <property type="entry name" value="MCP_signal"/>
    <property type="match status" value="1"/>
</dbReference>
<dbReference type="EMBL" id="JARTFS010000004">
    <property type="protein sequence ID" value="MED4400520.1"/>
    <property type="molecule type" value="Genomic_DNA"/>
</dbReference>
<dbReference type="CDD" id="cd06225">
    <property type="entry name" value="HAMP"/>
    <property type="match status" value="1"/>
</dbReference>
<dbReference type="Gene3D" id="3.30.450.20">
    <property type="entry name" value="PAS domain"/>
    <property type="match status" value="1"/>
</dbReference>
<dbReference type="PROSITE" id="PS50111">
    <property type="entry name" value="CHEMOTAXIS_TRANSDUC_2"/>
    <property type="match status" value="1"/>
</dbReference>
<feature type="domain" description="Methyl-accepting transducer" evidence="10">
    <location>
        <begin position="292"/>
        <end position="528"/>
    </location>
</feature>
<comment type="subcellular location">
    <subcellularLocation>
        <location evidence="1">Cell membrane</location>
        <topology evidence="1">Multi-pass membrane protein</topology>
    </subcellularLocation>
</comment>
<evidence type="ECO:0000256" key="8">
    <source>
        <dbReference type="PROSITE-ProRule" id="PRU00284"/>
    </source>
</evidence>
<name>A0ABU6NTQ3_9BACI</name>
<dbReference type="Gene3D" id="6.10.340.10">
    <property type="match status" value="1"/>
</dbReference>
<reference evidence="12 13" key="1">
    <citation type="submission" date="2023-03" db="EMBL/GenBank/DDBJ databases">
        <title>Bacillus Genome Sequencing.</title>
        <authorList>
            <person name="Dunlap C."/>
        </authorList>
    </citation>
    <scope>NUCLEOTIDE SEQUENCE [LARGE SCALE GENOMIC DNA]</scope>
    <source>
        <strain evidence="12 13">NRS-1717</strain>
    </source>
</reference>
<dbReference type="InterPro" id="IPR003660">
    <property type="entry name" value="HAMP_dom"/>
</dbReference>
<dbReference type="SMART" id="SM00304">
    <property type="entry name" value="HAMP"/>
    <property type="match status" value="1"/>
</dbReference>
<evidence type="ECO:0000256" key="5">
    <source>
        <dbReference type="ARBA" id="ARBA00023136"/>
    </source>
</evidence>
<gene>
    <name evidence="12" type="ORF">P9271_04135</name>
</gene>
<evidence type="ECO:0000256" key="7">
    <source>
        <dbReference type="ARBA" id="ARBA00029447"/>
    </source>
</evidence>
<protein>
    <submittedName>
        <fullName evidence="12">Methyl-accepting chemotaxis protein</fullName>
    </submittedName>
</protein>
<dbReference type="SUPFAM" id="SSF58104">
    <property type="entry name" value="Methyl-accepting chemotaxis protein (MCP) signaling domain"/>
    <property type="match status" value="1"/>
</dbReference>
<dbReference type="InterPro" id="IPR004089">
    <property type="entry name" value="MCPsignal_dom"/>
</dbReference>
<feature type="transmembrane region" description="Helical" evidence="9">
    <location>
        <begin position="193"/>
        <end position="218"/>
    </location>
</feature>
<dbReference type="RefSeq" id="WP_328014898.1">
    <property type="nucleotide sequence ID" value="NZ_JARTFS010000004.1"/>
</dbReference>
<dbReference type="Proteomes" id="UP001342826">
    <property type="component" value="Unassembled WGS sequence"/>
</dbReference>
<keyword evidence="6 8" id="KW-0807">Transducer</keyword>
<dbReference type="Pfam" id="PF00672">
    <property type="entry name" value="HAMP"/>
    <property type="match status" value="1"/>
</dbReference>
<comment type="similarity">
    <text evidence="7">Belongs to the methyl-accepting chemotaxis (MCP) protein family.</text>
</comment>
<dbReference type="SMART" id="SM01049">
    <property type="entry name" value="Cache_2"/>
    <property type="match status" value="1"/>
</dbReference>
<evidence type="ECO:0000256" key="3">
    <source>
        <dbReference type="ARBA" id="ARBA00022692"/>
    </source>
</evidence>
<keyword evidence="4 9" id="KW-1133">Transmembrane helix</keyword>
<dbReference type="PANTHER" id="PTHR32089:SF112">
    <property type="entry name" value="LYSOZYME-LIKE PROTEIN-RELATED"/>
    <property type="match status" value="1"/>
</dbReference>
<keyword evidence="5 9" id="KW-0472">Membrane</keyword>
<dbReference type="SMART" id="SM00283">
    <property type="entry name" value="MA"/>
    <property type="match status" value="1"/>
</dbReference>
<organism evidence="12 13">
    <name type="scientific">Metabacillus fastidiosus</name>
    <dbReference type="NCBI Taxonomy" id="1458"/>
    <lineage>
        <taxon>Bacteria</taxon>
        <taxon>Bacillati</taxon>
        <taxon>Bacillota</taxon>
        <taxon>Bacilli</taxon>
        <taxon>Bacillales</taxon>
        <taxon>Bacillaceae</taxon>
        <taxon>Metabacillus</taxon>
    </lineage>
</organism>
<keyword evidence="2" id="KW-1003">Cell membrane</keyword>
<evidence type="ECO:0000256" key="6">
    <source>
        <dbReference type="ARBA" id="ARBA00023224"/>
    </source>
</evidence>
<keyword evidence="3 9" id="KW-0812">Transmembrane</keyword>
<evidence type="ECO:0000256" key="2">
    <source>
        <dbReference type="ARBA" id="ARBA00022475"/>
    </source>
</evidence>
<comment type="caution">
    <text evidence="12">The sequence shown here is derived from an EMBL/GenBank/DDBJ whole genome shotgun (WGS) entry which is preliminary data.</text>
</comment>
<keyword evidence="13" id="KW-1185">Reference proteome</keyword>
<accession>A0ABU6NTQ3</accession>
<dbReference type="InterPro" id="IPR033480">
    <property type="entry name" value="sCache_2"/>
</dbReference>
<dbReference type="Pfam" id="PF00015">
    <property type="entry name" value="MCPsignal"/>
    <property type="match status" value="1"/>
</dbReference>
<feature type="domain" description="HAMP" evidence="11">
    <location>
        <begin position="220"/>
        <end position="273"/>
    </location>
</feature>
<dbReference type="PANTHER" id="PTHR32089">
    <property type="entry name" value="METHYL-ACCEPTING CHEMOTAXIS PROTEIN MCPB"/>
    <property type="match status" value="1"/>
</dbReference>
<evidence type="ECO:0000256" key="4">
    <source>
        <dbReference type="ARBA" id="ARBA00022989"/>
    </source>
</evidence>
<evidence type="ECO:0000259" key="10">
    <source>
        <dbReference type="PROSITE" id="PS50111"/>
    </source>
</evidence>
<proteinExistence type="inferred from homology"/>
<evidence type="ECO:0000313" key="13">
    <source>
        <dbReference type="Proteomes" id="UP001342826"/>
    </source>
</evidence>
<evidence type="ECO:0000313" key="12">
    <source>
        <dbReference type="EMBL" id="MED4400520.1"/>
    </source>
</evidence>
<evidence type="ECO:0000256" key="1">
    <source>
        <dbReference type="ARBA" id="ARBA00004651"/>
    </source>
</evidence>